<keyword evidence="2" id="KW-0175">Coiled coil</keyword>
<organism evidence="3 4">
    <name type="scientific">Magnetococcus marinus (strain ATCC BAA-1437 / JCM 17883 / MC-1)</name>
    <dbReference type="NCBI Taxonomy" id="156889"/>
    <lineage>
        <taxon>Bacteria</taxon>
        <taxon>Pseudomonadati</taxon>
        <taxon>Pseudomonadota</taxon>
        <taxon>Magnetococcia</taxon>
        <taxon>Magnetococcales</taxon>
        <taxon>Magnetococcaceae</taxon>
        <taxon>Magnetococcus</taxon>
    </lineage>
</organism>
<dbReference type="eggNOG" id="COG1842">
    <property type="taxonomic scope" value="Bacteria"/>
</dbReference>
<dbReference type="InterPro" id="IPR007157">
    <property type="entry name" value="PspA_VIPP1"/>
</dbReference>
<name>A0LCH2_MAGMM</name>
<keyword evidence="4" id="KW-1185">Reference proteome</keyword>
<dbReference type="PANTHER" id="PTHR31088">
    <property type="entry name" value="MEMBRANE-ASSOCIATED PROTEIN VIPP1, CHLOROPLASTIC"/>
    <property type="match status" value="1"/>
</dbReference>
<reference evidence="4" key="1">
    <citation type="journal article" date="2009" name="Appl. Environ. Microbiol.">
        <title>Complete genome sequence of the chemolithoautotrophic marine magnetotactic coccus strain MC-1.</title>
        <authorList>
            <person name="Schubbe S."/>
            <person name="Williams T.J."/>
            <person name="Xie G."/>
            <person name="Kiss H.E."/>
            <person name="Brettin T.S."/>
            <person name="Martinez D."/>
            <person name="Ross C.A."/>
            <person name="Schuler D."/>
            <person name="Cox B.L."/>
            <person name="Nealson K.H."/>
            <person name="Bazylinski D.A."/>
        </authorList>
    </citation>
    <scope>NUCLEOTIDE SEQUENCE [LARGE SCALE GENOMIC DNA]</scope>
    <source>
        <strain evidence="4">ATCC BAA-1437 / JCM 17883 / MC-1</strain>
    </source>
</reference>
<accession>A0LCH2</accession>
<dbReference type="EMBL" id="CP000471">
    <property type="protein sequence ID" value="ABK45665.1"/>
    <property type="molecule type" value="Genomic_DNA"/>
</dbReference>
<sequence>MSGLFQRLFTWGKSEAHSAMDKLEDPAKMAEQGIRDLQAEHAKNMDALAKVKAQVIRLRREMLTLQETASNYERKAMLLVQKGQQGALDGAEADRLASEALSRYEDAQTQANRLKADLENMEKMAAQLERNVQQIKSQIGKWENELRTLKARAQVSSATRKLNAQLASVDGKGTIAMLERMRDKVQEQESLAEAYGEMAAVPKTVDDEIDKALMGGGGTQTDALAALKARMAAKD</sequence>
<dbReference type="KEGG" id="mgm:Mmc1_3175"/>
<dbReference type="Gene3D" id="1.20.5.170">
    <property type="match status" value="1"/>
</dbReference>
<evidence type="ECO:0000313" key="4">
    <source>
        <dbReference type="Proteomes" id="UP000002586"/>
    </source>
</evidence>
<protein>
    <submittedName>
        <fullName evidence="3">Phage shock protein A, PspA</fullName>
    </submittedName>
</protein>
<comment type="similarity">
    <text evidence="1">Belongs to the PspA/Vipp/IM30 family.</text>
</comment>
<proteinExistence type="inferred from homology"/>
<evidence type="ECO:0000256" key="1">
    <source>
        <dbReference type="ARBA" id="ARBA00043985"/>
    </source>
</evidence>
<dbReference type="AlphaFoldDB" id="A0LCH2"/>
<dbReference type="STRING" id="156889.Mmc1_3175"/>
<evidence type="ECO:0000313" key="3">
    <source>
        <dbReference type="EMBL" id="ABK45665.1"/>
    </source>
</evidence>
<feature type="coiled-coil region" evidence="2">
    <location>
        <begin position="34"/>
        <end position="152"/>
    </location>
</feature>
<dbReference type="HOGENOM" id="CLU_056466_4_0_5"/>
<dbReference type="PANTHER" id="PTHR31088:SF6">
    <property type="entry name" value="PHAGE SHOCK PROTEIN A"/>
    <property type="match status" value="1"/>
</dbReference>
<dbReference type="OrthoDB" id="9779630at2"/>
<gene>
    <name evidence="3" type="ordered locus">Mmc1_3175</name>
</gene>
<reference evidence="3 4" key="2">
    <citation type="journal article" date="2012" name="Int. J. Syst. Evol. Microbiol.">
        <title>Magnetococcus marinus gen. nov., sp. nov., a marine, magnetotactic bacterium that represents a novel lineage (Magnetococcaceae fam. nov.; Magnetococcales ord. nov.) at the base of the Alphaproteobacteria.</title>
        <authorList>
            <person name="Bazylinski D.A."/>
            <person name="Williams T.J."/>
            <person name="Lefevre C.T."/>
            <person name="Berg R.J."/>
            <person name="Zhang C.L."/>
            <person name="Bowser S.S."/>
            <person name="Dean A.J."/>
            <person name="Beveridge T.J."/>
        </authorList>
    </citation>
    <scope>NUCLEOTIDE SEQUENCE [LARGE SCALE GENOMIC DNA]</scope>
    <source>
        <strain evidence="4">ATCC BAA-1437 / JCM 17883 / MC-1</strain>
    </source>
</reference>
<dbReference type="RefSeq" id="WP_011714728.1">
    <property type="nucleotide sequence ID" value="NC_008576.1"/>
</dbReference>
<dbReference type="SUPFAM" id="SSF57997">
    <property type="entry name" value="Tropomyosin"/>
    <property type="match status" value="1"/>
</dbReference>
<dbReference type="Proteomes" id="UP000002586">
    <property type="component" value="Chromosome"/>
</dbReference>
<dbReference type="Pfam" id="PF04012">
    <property type="entry name" value="PspA_IM30"/>
    <property type="match status" value="1"/>
</dbReference>
<evidence type="ECO:0000256" key="2">
    <source>
        <dbReference type="SAM" id="Coils"/>
    </source>
</evidence>